<evidence type="ECO:0000313" key="1">
    <source>
        <dbReference type="EMBL" id="NJP38959.1"/>
    </source>
</evidence>
<dbReference type="EMBL" id="JAATHJ010000035">
    <property type="protein sequence ID" value="NJP38959.1"/>
    <property type="molecule type" value="Genomic_DNA"/>
</dbReference>
<sequence length="63" mass="7197">MSDKEKLQVTMPATLKKELERMANETGISQNHLSVLALHSLTKNYKEKGSFIFADLLNPEHRN</sequence>
<dbReference type="AlphaFoldDB" id="A0A969PWV7"/>
<comment type="caution">
    <text evidence="1">The sequence shown here is derived from an EMBL/GenBank/DDBJ whole genome shotgun (WGS) entry which is preliminary data.</text>
</comment>
<name>A0A969PWV7_9BACI</name>
<reference evidence="1 2" key="1">
    <citation type="submission" date="2020-03" db="EMBL/GenBank/DDBJ databases">
        <title>Assessment of the enzymatic potential of alkaline-tolerant lipase obtained from Bacillus luteus H11 (technogenic soil) for the bioremediation of saline soils contaminated with petroleum substances.</title>
        <authorList>
            <person name="Kalwasinska A."/>
        </authorList>
    </citation>
    <scope>NUCLEOTIDE SEQUENCE [LARGE SCALE GENOMIC DNA]</scope>
    <source>
        <strain evidence="1 2">H11</strain>
    </source>
</reference>
<dbReference type="Proteomes" id="UP000752012">
    <property type="component" value="Unassembled WGS sequence"/>
</dbReference>
<dbReference type="GO" id="GO:0006355">
    <property type="term" value="P:regulation of DNA-templated transcription"/>
    <property type="evidence" value="ECO:0007669"/>
    <property type="project" value="InterPro"/>
</dbReference>
<dbReference type="SUPFAM" id="SSF47598">
    <property type="entry name" value="Ribbon-helix-helix"/>
    <property type="match status" value="1"/>
</dbReference>
<keyword evidence="2" id="KW-1185">Reference proteome</keyword>
<protein>
    <submittedName>
        <fullName evidence="1">Uncharacterized protein</fullName>
    </submittedName>
</protein>
<evidence type="ECO:0000313" key="2">
    <source>
        <dbReference type="Proteomes" id="UP000752012"/>
    </source>
</evidence>
<dbReference type="InterPro" id="IPR010985">
    <property type="entry name" value="Ribbon_hlx_hlx"/>
</dbReference>
<dbReference type="RefSeq" id="WP_168008939.1">
    <property type="nucleotide sequence ID" value="NZ_JAATHJ010000035.1"/>
</dbReference>
<proteinExistence type="predicted"/>
<organism evidence="1 2">
    <name type="scientific">Alkalicoccus luteus</name>
    <dbReference type="NCBI Taxonomy" id="1237094"/>
    <lineage>
        <taxon>Bacteria</taxon>
        <taxon>Bacillati</taxon>
        <taxon>Bacillota</taxon>
        <taxon>Bacilli</taxon>
        <taxon>Bacillales</taxon>
        <taxon>Bacillaceae</taxon>
        <taxon>Alkalicoccus</taxon>
    </lineage>
</organism>
<gene>
    <name evidence="1" type="ORF">HCN83_15430</name>
</gene>
<accession>A0A969PWV7</accession>